<accession>A0ACB9RV88</accession>
<dbReference type="Proteomes" id="UP001057402">
    <property type="component" value="Chromosome 3"/>
</dbReference>
<comment type="caution">
    <text evidence="1">The sequence shown here is derived from an EMBL/GenBank/DDBJ whole genome shotgun (WGS) entry which is preliminary data.</text>
</comment>
<protein>
    <submittedName>
        <fullName evidence="1">Uncharacterized protein</fullName>
    </submittedName>
</protein>
<evidence type="ECO:0000313" key="1">
    <source>
        <dbReference type="EMBL" id="KAI4382814.1"/>
    </source>
</evidence>
<keyword evidence="2" id="KW-1185">Reference proteome</keyword>
<evidence type="ECO:0000313" key="2">
    <source>
        <dbReference type="Proteomes" id="UP001057402"/>
    </source>
</evidence>
<organism evidence="1 2">
    <name type="scientific">Melastoma candidum</name>
    <dbReference type="NCBI Taxonomy" id="119954"/>
    <lineage>
        <taxon>Eukaryota</taxon>
        <taxon>Viridiplantae</taxon>
        <taxon>Streptophyta</taxon>
        <taxon>Embryophyta</taxon>
        <taxon>Tracheophyta</taxon>
        <taxon>Spermatophyta</taxon>
        <taxon>Magnoliopsida</taxon>
        <taxon>eudicotyledons</taxon>
        <taxon>Gunneridae</taxon>
        <taxon>Pentapetalae</taxon>
        <taxon>rosids</taxon>
        <taxon>malvids</taxon>
        <taxon>Myrtales</taxon>
        <taxon>Melastomataceae</taxon>
        <taxon>Melastomatoideae</taxon>
        <taxon>Melastomateae</taxon>
        <taxon>Melastoma</taxon>
    </lineage>
</organism>
<gene>
    <name evidence="1" type="ORF">MLD38_008727</name>
</gene>
<reference evidence="2" key="1">
    <citation type="journal article" date="2023" name="Front. Plant Sci.">
        <title>Chromosomal-level genome assembly of Melastoma candidum provides insights into trichome evolution.</title>
        <authorList>
            <person name="Zhong Y."/>
            <person name="Wu W."/>
            <person name="Sun C."/>
            <person name="Zou P."/>
            <person name="Liu Y."/>
            <person name="Dai S."/>
            <person name="Zhou R."/>
        </authorList>
    </citation>
    <scope>NUCLEOTIDE SEQUENCE [LARGE SCALE GENOMIC DNA]</scope>
</reference>
<name>A0ACB9RV88_9MYRT</name>
<dbReference type="EMBL" id="CM042882">
    <property type="protein sequence ID" value="KAI4382814.1"/>
    <property type="molecule type" value="Genomic_DNA"/>
</dbReference>
<sequence length="243" mass="27942">METTMKMNEGRKRKRVCIEDEPSSNVNKLPTEMVVDILANVAADSFDAFFSAKQCCKFFVRASEDDFIYKRLTLNVLPDKLWWTPKKAKALVRRCISCGNAEALYWQGLFEFFSTLNLDEGINLIREAAREGDVGALYILGVIYVCSDDAQLKRGGGEILKKVHREGKVSECREKFQRVIESMWMNNRSIFRKKPSYACPMRAEHWKDGLWRSNALVRDGVHCEACIFQADSMFLYIHCPPAM</sequence>
<proteinExistence type="predicted"/>